<evidence type="ECO:0000313" key="7">
    <source>
        <dbReference type="EMBL" id="CAD8822840.1"/>
    </source>
</evidence>
<evidence type="ECO:0000256" key="2">
    <source>
        <dbReference type="ARBA" id="ARBA00008889"/>
    </source>
</evidence>
<sequence>MPRSKRQRIVSLSKTGKHVIGREGKHGLIEEIRECVDKYDSIYVFSYQDMRNAKLKELRVEWRDSRFFLGRNKLLQVALGKDAATEHAENLNLVAKRLSGDVGLLFTNREHTQVKEFFESYSASDFARSGARAIETVTLNAGALTQFVASQNDQLQALGMPVQLSKGVIELMGDFTVCEMNEILTPEKAKILELLGYKHAQFKLNLLAHWSKNKGFETLSYVGMK</sequence>
<dbReference type="InterPro" id="IPR043141">
    <property type="entry name" value="Ribosomal_uL10-like_sf"/>
</dbReference>
<dbReference type="FunFam" id="3.30.70.1730:FF:000005">
    <property type="entry name" value="Ribosome assembly factor mrt4"/>
    <property type="match status" value="1"/>
</dbReference>
<dbReference type="InterPro" id="IPR001790">
    <property type="entry name" value="Ribosomal_uL10"/>
</dbReference>
<gene>
    <name evidence="7" type="ORF">TOLI1172_LOCUS7236</name>
</gene>
<dbReference type="InterPro" id="IPR040637">
    <property type="entry name" value="Ribosomal_uL10-like_insert"/>
</dbReference>
<comment type="subunit">
    <text evidence="5">Associates with the pre-60S ribosomal particle.</text>
</comment>
<dbReference type="InterPro" id="IPR033867">
    <property type="entry name" value="Mrt4"/>
</dbReference>
<organism evidence="7">
    <name type="scientific">Timspurckia oligopyrenoides</name>
    <dbReference type="NCBI Taxonomy" id="708627"/>
    <lineage>
        <taxon>Eukaryota</taxon>
        <taxon>Rhodophyta</taxon>
        <taxon>Bangiophyceae</taxon>
        <taxon>Porphyridiales</taxon>
        <taxon>Porphyridiaceae</taxon>
        <taxon>Timspurckia</taxon>
    </lineage>
</organism>
<comment type="function">
    <text evidence="1 5">Component of the ribosome assembly machinery. Nuclear paralog of the ribosomal protein P0, it binds pre-60S subunits at an early stage of assembly in the nucleolus, and is replaced by P0 in cytoplasmic pre-60S subunits and mature 80S ribosomes.</text>
</comment>
<accession>A0A7S1ETJ0</accession>
<reference evidence="7" key="1">
    <citation type="submission" date="2021-01" db="EMBL/GenBank/DDBJ databases">
        <authorList>
            <person name="Corre E."/>
            <person name="Pelletier E."/>
            <person name="Niang G."/>
            <person name="Scheremetjew M."/>
            <person name="Finn R."/>
            <person name="Kale V."/>
            <person name="Holt S."/>
            <person name="Cochrane G."/>
            <person name="Meng A."/>
            <person name="Brown T."/>
            <person name="Cohen L."/>
        </authorList>
    </citation>
    <scope>NUCLEOTIDE SEQUENCE</scope>
    <source>
        <strain evidence="7">CCMP3278</strain>
    </source>
</reference>
<comment type="subcellular location">
    <subcellularLocation>
        <location evidence="5">Cytoplasm</location>
    </subcellularLocation>
    <subcellularLocation>
        <location evidence="5">Nucleus</location>
        <location evidence="5">Nucleolus</location>
    </subcellularLocation>
</comment>
<dbReference type="Gene3D" id="3.90.105.20">
    <property type="match status" value="1"/>
</dbReference>
<name>A0A7S1ETJ0_9RHOD</name>
<dbReference type="GO" id="GO:0003723">
    <property type="term" value="F:RNA binding"/>
    <property type="evidence" value="ECO:0007669"/>
    <property type="project" value="TreeGrafter"/>
</dbReference>
<dbReference type="GO" id="GO:0000027">
    <property type="term" value="P:ribosomal large subunit assembly"/>
    <property type="evidence" value="ECO:0007669"/>
    <property type="project" value="InterPro"/>
</dbReference>
<evidence type="ECO:0000259" key="6">
    <source>
        <dbReference type="Pfam" id="PF17777"/>
    </source>
</evidence>
<dbReference type="Pfam" id="PF00466">
    <property type="entry name" value="Ribosomal_L10"/>
    <property type="match status" value="1"/>
</dbReference>
<dbReference type="PANTHER" id="PTHR45841">
    <property type="entry name" value="MRNA TURNOVER PROTEIN 4 MRTO4"/>
    <property type="match status" value="1"/>
</dbReference>
<dbReference type="GO" id="GO:0030687">
    <property type="term" value="C:preribosome, large subunit precursor"/>
    <property type="evidence" value="ECO:0007669"/>
    <property type="project" value="TreeGrafter"/>
</dbReference>
<evidence type="ECO:0000256" key="5">
    <source>
        <dbReference type="RuleBase" id="RU364039"/>
    </source>
</evidence>
<keyword evidence="3 5" id="KW-0963">Cytoplasm</keyword>
<keyword evidence="4 5" id="KW-0539">Nucleus</keyword>
<protein>
    <recommendedName>
        <fullName evidence="5">Ribosome assembly factor mrt4</fullName>
    </recommendedName>
</protein>
<dbReference type="GO" id="GO:0006364">
    <property type="term" value="P:rRNA processing"/>
    <property type="evidence" value="ECO:0007669"/>
    <property type="project" value="TreeGrafter"/>
</dbReference>
<dbReference type="GO" id="GO:0005730">
    <property type="term" value="C:nucleolus"/>
    <property type="evidence" value="ECO:0007669"/>
    <property type="project" value="UniProtKB-SubCell"/>
</dbReference>
<feature type="domain" description="Large ribosomal subunit protein uL10-like insertion" evidence="6">
    <location>
        <begin position="127"/>
        <end position="196"/>
    </location>
</feature>
<dbReference type="InterPro" id="IPR051742">
    <property type="entry name" value="Ribosome_Assembly_uL10"/>
</dbReference>
<evidence type="ECO:0000256" key="1">
    <source>
        <dbReference type="ARBA" id="ARBA00004046"/>
    </source>
</evidence>
<dbReference type="GO" id="GO:0005737">
    <property type="term" value="C:cytoplasm"/>
    <property type="evidence" value="ECO:0007669"/>
    <property type="project" value="UniProtKB-SubCell"/>
</dbReference>
<comment type="similarity">
    <text evidence="2 5">Belongs to the universal ribosomal protein uL10 family.</text>
</comment>
<proteinExistence type="inferred from homology"/>
<evidence type="ECO:0000256" key="3">
    <source>
        <dbReference type="ARBA" id="ARBA00022490"/>
    </source>
</evidence>
<dbReference type="CDD" id="cd05796">
    <property type="entry name" value="Ribosomal_P0_like"/>
    <property type="match status" value="1"/>
</dbReference>
<dbReference type="SUPFAM" id="SSF160369">
    <property type="entry name" value="Ribosomal protein L10-like"/>
    <property type="match status" value="1"/>
</dbReference>
<dbReference type="PANTHER" id="PTHR45841:SF1">
    <property type="entry name" value="MRNA TURNOVER PROTEIN 4 HOMOLOG"/>
    <property type="match status" value="1"/>
</dbReference>
<dbReference type="AlphaFoldDB" id="A0A7S1ETJ0"/>
<keyword evidence="5" id="KW-0690">Ribosome biogenesis</keyword>
<dbReference type="InterPro" id="IPR043164">
    <property type="entry name" value="Ribosomal_uL10-like_insert_sf"/>
</dbReference>
<dbReference type="EMBL" id="HBFP01010080">
    <property type="protein sequence ID" value="CAD8822840.1"/>
    <property type="molecule type" value="Transcribed_RNA"/>
</dbReference>
<dbReference type="Gene3D" id="3.30.70.1730">
    <property type="match status" value="1"/>
</dbReference>
<dbReference type="Pfam" id="PF17777">
    <property type="entry name" value="RL10P_insert"/>
    <property type="match status" value="1"/>
</dbReference>
<evidence type="ECO:0000256" key="4">
    <source>
        <dbReference type="ARBA" id="ARBA00023242"/>
    </source>
</evidence>
<dbReference type="GO" id="GO:0000956">
    <property type="term" value="P:nuclear-transcribed mRNA catabolic process"/>
    <property type="evidence" value="ECO:0007669"/>
    <property type="project" value="TreeGrafter"/>
</dbReference>